<evidence type="ECO:0000256" key="6">
    <source>
        <dbReference type="ARBA" id="ARBA00023186"/>
    </source>
</evidence>
<evidence type="ECO:0000256" key="7">
    <source>
        <dbReference type="HAMAP-Rule" id="MF_01153"/>
    </source>
</evidence>
<dbReference type="HAMAP" id="MF_01153">
    <property type="entry name" value="DjlA"/>
    <property type="match status" value="1"/>
</dbReference>
<sequence>MIGVVVGFLLGFFITHKFFGALFGAALGYFLYDKNRSPRISGAQLQQAQALFFKTVFNLLGHIAKADGHISEMEVKLTEAYMDKMGLTPEHKREAIRLFKEGASAEFSLQEALNAYRTLGSRSPNLSQMLLVYLINLAMIDGDLDAKEREILQQVAEGIGFSRIAFEQLLRMVGAQNSFAQNQPHRANELALAYEALGVSADASDSDIKKAYRKLMSQYHPDKLMGQGLPEDMIKAATERSQEIQAAYDLIKKSRA</sequence>
<dbReference type="NCBIfam" id="NF006948">
    <property type="entry name" value="PRK09430.1"/>
    <property type="match status" value="1"/>
</dbReference>
<dbReference type="Gene3D" id="1.10.287.110">
    <property type="entry name" value="DnaJ domain"/>
    <property type="match status" value="1"/>
</dbReference>
<keyword evidence="3 7" id="KW-0812">Transmembrane</keyword>
<evidence type="ECO:0000256" key="5">
    <source>
        <dbReference type="ARBA" id="ARBA00023136"/>
    </source>
</evidence>
<proteinExistence type="inferred from homology"/>
<dbReference type="InterPro" id="IPR007791">
    <property type="entry name" value="DjlA_N"/>
</dbReference>
<dbReference type="SMART" id="SM00271">
    <property type="entry name" value="DnaJ"/>
    <property type="match status" value="1"/>
</dbReference>
<dbReference type="InterPro" id="IPR050817">
    <property type="entry name" value="DjlA_DnaK_co-chaperone"/>
</dbReference>
<gene>
    <name evidence="7 10" type="primary">djlA</name>
    <name evidence="10" type="ORF">GCM10011613_03640</name>
</gene>
<dbReference type="RefSeq" id="WP_189415542.1">
    <property type="nucleotide sequence ID" value="NZ_BMYZ01000001.1"/>
</dbReference>
<comment type="domain">
    <text evidence="7">The transmembrane domain is a dimerization domain.</text>
</comment>
<dbReference type="Proteomes" id="UP000619761">
    <property type="component" value="Unassembled WGS sequence"/>
</dbReference>
<dbReference type="CDD" id="cd07316">
    <property type="entry name" value="terB_like_DjlA"/>
    <property type="match status" value="1"/>
</dbReference>
<dbReference type="Pfam" id="PF00226">
    <property type="entry name" value="DnaJ"/>
    <property type="match status" value="1"/>
</dbReference>
<name>A0ABQ3AR13_9GAMM</name>
<comment type="subcellular location">
    <subcellularLocation>
        <location evidence="7">Cell inner membrane</location>
        <topology evidence="7">Single-pass type III membrane protein</topology>
    </subcellularLocation>
</comment>
<evidence type="ECO:0000256" key="3">
    <source>
        <dbReference type="ARBA" id="ARBA00022692"/>
    </source>
</evidence>
<dbReference type="SUPFAM" id="SSF158682">
    <property type="entry name" value="TerB-like"/>
    <property type="match status" value="1"/>
</dbReference>
<evidence type="ECO:0000256" key="4">
    <source>
        <dbReference type="ARBA" id="ARBA00022989"/>
    </source>
</evidence>
<dbReference type="PRINTS" id="PR00625">
    <property type="entry name" value="JDOMAIN"/>
</dbReference>
<evidence type="ECO:0000256" key="1">
    <source>
        <dbReference type="ARBA" id="ARBA00022475"/>
    </source>
</evidence>
<organism evidence="10 11">
    <name type="scientific">Cellvibrio zantedeschiae</name>
    <dbReference type="NCBI Taxonomy" id="1237077"/>
    <lineage>
        <taxon>Bacteria</taxon>
        <taxon>Pseudomonadati</taxon>
        <taxon>Pseudomonadota</taxon>
        <taxon>Gammaproteobacteria</taxon>
        <taxon>Cellvibrionales</taxon>
        <taxon>Cellvibrionaceae</taxon>
        <taxon>Cellvibrio</taxon>
    </lineage>
</organism>
<dbReference type="PROSITE" id="PS50076">
    <property type="entry name" value="DNAJ_2"/>
    <property type="match status" value="1"/>
</dbReference>
<keyword evidence="1 7" id="KW-1003">Cell membrane</keyword>
<comment type="function">
    <text evidence="7">Regulatory DnaK co-chaperone. Direct interaction between DnaK and DjlA is needed for the induction of the wcaABCDE operon, involved in the synthesis of a colanic acid polysaccharide capsule, possibly through activation of the RcsB/RcsC phosphotransfer signaling pathway. The colanic acid capsule may help the bacterium survive conditions outside the host.</text>
</comment>
<evidence type="ECO:0000259" key="9">
    <source>
        <dbReference type="PROSITE" id="PS50076"/>
    </source>
</evidence>
<reference evidence="11" key="1">
    <citation type="journal article" date="2019" name="Int. J. Syst. Evol. Microbiol.">
        <title>The Global Catalogue of Microorganisms (GCM) 10K type strain sequencing project: providing services to taxonomists for standard genome sequencing and annotation.</title>
        <authorList>
            <consortium name="The Broad Institute Genomics Platform"/>
            <consortium name="The Broad Institute Genome Sequencing Center for Infectious Disease"/>
            <person name="Wu L."/>
            <person name="Ma J."/>
        </authorList>
    </citation>
    <scope>NUCLEOTIDE SEQUENCE [LARGE SCALE GENOMIC DNA]</scope>
    <source>
        <strain evidence="11">KCTC 32239</strain>
    </source>
</reference>
<dbReference type="InterPro" id="IPR029024">
    <property type="entry name" value="TerB-like"/>
</dbReference>
<dbReference type="PANTHER" id="PTHR24074">
    <property type="entry name" value="CO-CHAPERONE PROTEIN DJLA"/>
    <property type="match status" value="1"/>
</dbReference>
<feature type="transmembrane region" description="Helical" evidence="8">
    <location>
        <begin position="6"/>
        <end position="32"/>
    </location>
</feature>
<protein>
    <recommendedName>
        <fullName evidence="7">Co-chaperone protein DjlA</fullName>
    </recommendedName>
</protein>
<dbReference type="InterPro" id="IPR023749">
    <property type="entry name" value="DjlA"/>
</dbReference>
<feature type="topological domain" description="Cytoplasmic" evidence="7">
    <location>
        <begin position="30"/>
        <end position="256"/>
    </location>
</feature>
<dbReference type="InterPro" id="IPR036869">
    <property type="entry name" value="J_dom_sf"/>
</dbReference>
<comment type="caution">
    <text evidence="10">The sequence shown here is derived from an EMBL/GenBank/DDBJ whole genome shotgun (WGS) entry which is preliminary data.</text>
</comment>
<dbReference type="EMBL" id="BMYZ01000001">
    <property type="protein sequence ID" value="GGY63244.1"/>
    <property type="molecule type" value="Genomic_DNA"/>
</dbReference>
<evidence type="ECO:0000313" key="10">
    <source>
        <dbReference type="EMBL" id="GGY63244.1"/>
    </source>
</evidence>
<accession>A0ABQ3AR13</accession>
<keyword evidence="11" id="KW-1185">Reference proteome</keyword>
<feature type="domain" description="J" evidence="9">
    <location>
        <begin position="192"/>
        <end position="256"/>
    </location>
</feature>
<dbReference type="CDD" id="cd06257">
    <property type="entry name" value="DnaJ"/>
    <property type="match status" value="1"/>
</dbReference>
<comment type="subunit">
    <text evidence="7">Homodimer.</text>
</comment>
<evidence type="ECO:0000256" key="8">
    <source>
        <dbReference type="SAM" id="Phobius"/>
    </source>
</evidence>
<feature type="topological domain" description="Periplasmic" evidence="7">
    <location>
        <begin position="1"/>
        <end position="4"/>
    </location>
</feature>
<keyword evidence="5 7" id="KW-0472">Membrane</keyword>
<dbReference type="SUPFAM" id="SSF46565">
    <property type="entry name" value="Chaperone J-domain"/>
    <property type="match status" value="1"/>
</dbReference>
<keyword evidence="6 7" id="KW-0143">Chaperone</keyword>
<dbReference type="InterPro" id="IPR001623">
    <property type="entry name" value="DnaJ_domain"/>
</dbReference>
<keyword evidence="2 7" id="KW-0997">Cell inner membrane</keyword>
<keyword evidence="4 7" id="KW-1133">Transmembrane helix</keyword>
<dbReference type="Gene3D" id="1.10.3680.10">
    <property type="entry name" value="TerB-like"/>
    <property type="match status" value="1"/>
</dbReference>
<evidence type="ECO:0000313" key="11">
    <source>
        <dbReference type="Proteomes" id="UP000619761"/>
    </source>
</evidence>
<dbReference type="Pfam" id="PF05099">
    <property type="entry name" value="TerB"/>
    <property type="match status" value="1"/>
</dbReference>
<evidence type="ECO:0000256" key="2">
    <source>
        <dbReference type="ARBA" id="ARBA00022519"/>
    </source>
</evidence>